<dbReference type="PROSITE" id="PS50157">
    <property type="entry name" value="ZINC_FINGER_C2H2_2"/>
    <property type="match status" value="1"/>
</dbReference>
<feature type="compositionally biased region" description="Acidic residues" evidence="2">
    <location>
        <begin position="589"/>
        <end position="607"/>
    </location>
</feature>
<gene>
    <name evidence="4" type="ORF">QBC34DRAFT_433766</name>
</gene>
<dbReference type="GO" id="GO:0008270">
    <property type="term" value="F:zinc ion binding"/>
    <property type="evidence" value="ECO:0007669"/>
    <property type="project" value="UniProtKB-KW"/>
</dbReference>
<keyword evidence="1" id="KW-0863">Zinc-finger</keyword>
<feature type="region of interest" description="Disordered" evidence="2">
    <location>
        <begin position="696"/>
        <end position="716"/>
    </location>
</feature>
<feature type="region of interest" description="Disordered" evidence="2">
    <location>
        <begin position="511"/>
        <end position="622"/>
    </location>
</feature>
<reference evidence="4" key="1">
    <citation type="journal article" date="2023" name="Mol. Phylogenet. Evol.">
        <title>Genome-scale phylogeny and comparative genomics of the fungal order Sordariales.</title>
        <authorList>
            <person name="Hensen N."/>
            <person name="Bonometti L."/>
            <person name="Westerberg I."/>
            <person name="Brannstrom I.O."/>
            <person name="Guillou S."/>
            <person name="Cros-Aarteil S."/>
            <person name="Calhoun S."/>
            <person name="Haridas S."/>
            <person name="Kuo A."/>
            <person name="Mondo S."/>
            <person name="Pangilinan J."/>
            <person name="Riley R."/>
            <person name="LaButti K."/>
            <person name="Andreopoulos B."/>
            <person name="Lipzen A."/>
            <person name="Chen C."/>
            <person name="Yan M."/>
            <person name="Daum C."/>
            <person name="Ng V."/>
            <person name="Clum A."/>
            <person name="Steindorff A."/>
            <person name="Ohm R.A."/>
            <person name="Martin F."/>
            <person name="Silar P."/>
            <person name="Natvig D.O."/>
            <person name="Lalanne C."/>
            <person name="Gautier V."/>
            <person name="Ament-Velasquez S.L."/>
            <person name="Kruys A."/>
            <person name="Hutchinson M.I."/>
            <person name="Powell A.J."/>
            <person name="Barry K."/>
            <person name="Miller A.N."/>
            <person name="Grigoriev I.V."/>
            <person name="Debuchy R."/>
            <person name="Gladieux P."/>
            <person name="Hiltunen Thoren M."/>
            <person name="Johannesson H."/>
        </authorList>
    </citation>
    <scope>NUCLEOTIDE SEQUENCE</scope>
    <source>
        <strain evidence="4">PSN243</strain>
    </source>
</reference>
<evidence type="ECO:0000259" key="3">
    <source>
        <dbReference type="PROSITE" id="PS50157"/>
    </source>
</evidence>
<dbReference type="InterPro" id="IPR013087">
    <property type="entry name" value="Znf_C2H2_type"/>
</dbReference>
<feature type="domain" description="C2H2-type" evidence="3">
    <location>
        <begin position="675"/>
        <end position="713"/>
    </location>
</feature>
<dbReference type="PANTHER" id="PTHR38166:SF1">
    <property type="entry name" value="C2H2-TYPE DOMAIN-CONTAINING PROTEIN"/>
    <property type="match status" value="1"/>
</dbReference>
<feature type="compositionally biased region" description="Polar residues" evidence="2">
    <location>
        <begin position="528"/>
        <end position="537"/>
    </location>
</feature>
<dbReference type="AlphaFoldDB" id="A0AAV9H3F2"/>
<reference evidence="4" key="2">
    <citation type="submission" date="2023-05" db="EMBL/GenBank/DDBJ databases">
        <authorList>
            <consortium name="Lawrence Berkeley National Laboratory"/>
            <person name="Steindorff A."/>
            <person name="Hensen N."/>
            <person name="Bonometti L."/>
            <person name="Westerberg I."/>
            <person name="Brannstrom I.O."/>
            <person name="Guillou S."/>
            <person name="Cros-Aarteil S."/>
            <person name="Calhoun S."/>
            <person name="Haridas S."/>
            <person name="Kuo A."/>
            <person name="Mondo S."/>
            <person name="Pangilinan J."/>
            <person name="Riley R."/>
            <person name="Labutti K."/>
            <person name="Andreopoulos B."/>
            <person name="Lipzen A."/>
            <person name="Chen C."/>
            <person name="Yanf M."/>
            <person name="Daum C."/>
            <person name="Ng V."/>
            <person name="Clum A."/>
            <person name="Ohm R."/>
            <person name="Martin F."/>
            <person name="Silar P."/>
            <person name="Natvig D."/>
            <person name="Lalanne C."/>
            <person name="Gautier V."/>
            <person name="Ament-Velasquez S.L."/>
            <person name="Kruys A."/>
            <person name="Hutchinson M.I."/>
            <person name="Powell A.J."/>
            <person name="Barry K."/>
            <person name="Miller A.N."/>
            <person name="Grigoriev I.V."/>
            <person name="Debuchy R."/>
            <person name="Gladieux P."/>
            <person name="Thoren M.H."/>
            <person name="Johannesson H."/>
        </authorList>
    </citation>
    <scope>NUCLEOTIDE SEQUENCE</scope>
    <source>
        <strain evidence="4">PSN243</strain>
    </source>
</reference>
<evidence type="ECO:0000313" key="5">
    <source>
        <dbReference type="Proteomes" id="UP001321760"/>
    </source>
</evidence>
<feature type="compositionally biased region" description="Acidic residues" evidence="2">
    <location>
        <begin position="293"/>
        <end position="306"/>
    </location>
</feature>
<evidence type="ECO:0000313" key="4">
    <source>
        <dbReference type="EMBL" id="KAK4454177.1"/>
    </source>
</evidence>
<feature type="region of interest" description="Disordered" evidence="2">
    <location>
        <begin position="281"/>
        <end position="306"/>
    </location>
</feature>
<dbReference type="PANTHER" id="PTHR38166">
    <property type="entry name" value="C2H2-TYPE DOMAIN-CONTAINING PROTEIN-RELATED"/>
    <property type="match status" value="1"/>
</dbReference>
<sequence>MELVRSVARAFPSQNNKESTQHDDHGVFVHLTSDTVSRSQPQEQARPDRNPTSPPTPAQTVSPPANENSTSEFTSTSSAPPSLTPLSSNALVNRVLERPEIPGFQDMPVPENLKSRFRDFRLLYSSAFLKAMSRKDRPLDGIGMTPMYLGNTQVDAQLYVVVECEKQLAKRVKKFFSQKKIREFLGPDFKVRIITTGLPLLGVTALPAGLLPLAGSGPRIEIYRDSSIQSNTLCGTSIQMRCDTLASPAFATLGGLLEVFKEGKTTIYGLTAGHSLRKVHAAHDESTISTEGGDSEEDWDDDSDYDLAEDDDFVQILDVPSTPGMELPNDADDGQNAWNQQQSLLGTISDCTSLTPPTPQAGNGNRDWALALIPADQCLPNRIGARDVWMGVTEMDLSSPQQVSALTGRGPRRGKLTCNRSTVLIPPGDAFVETLDFLPIAGDGLQEGDSGSWVILETTGEVLGYVVAGGIFGKTCIMPIHETVRDIQSYLQADRVGLAMWATIQSLRRKERLPGPGGEDPTYPEATLTGSESNWSGDTIIPSHAEGPAGPIRRPIPIWPDGTGRAAESVASHSVSTSTKRPRYPSPDENPDEGPDDLNDEDPDEDGGGAITEPQMTFNRKKPKTVKHYPCPFRMRDPIRFNLRDYEYCWKSPFRSITELKKHLIKYHVEHTISFRCVRCNKRFDRVEDRERHMRQEPRCSSVRDMSHPNEDQGGYEITPEVVDKLRSRAEHFDWTRLWYTLFPRDKPQDIPSPVFEPPVELTEFESEYQSTRPELRDRLSRALETLLSQTGSMSQVSATTPTDMSEALENVVEEFLGDLSQKLRAVAVPSQHRDTERTAYLYIKRVDCFDQIIQCNSKSYLAILIKEQCH</sequence>
<keyword evidence="1" id="KW-0479">Metal-binding</keyword>
<dbReference type="Proteomes" id="UP001321760">
    <property type="component" value="Unassembled WGS sequence"/>
</dbReference>
<protein>
    <recommendedName>
        <fullName evidence="3">C2H2-type domain-containing protein</fullName>
    </recommendedName>
</protein>
<keyword evidence="5" id="KW-1185">Reference proteome</keyword>
<evidence type="ECO:0000256" key="1">
    <source>
        <dbReference type="PROSITE-ProRule" id="PRU00042"/>
    </source>
</evidence>
<feature type="compositionally biased region" description="Polar residues" evidence="2">
    <location>
        <begin position="32"/>
        <end position="43"/>
    </location>
</feature>
<feature type="compositionally biased region" description="Low complexity" evidence="2">
    <location>
        <begin position="65"/>
        <end position="86"/>
    </location>
</feature>
<keyword evidence="1" id="KW-0862">Zinc</keyword>
<proteinExistence type="predicted"/>
<evidence type="ECO:0000256" key="2">
    <source>
        <dbReference type="SAM" id="MobiDB-lite"/>
    </source>
</evidence>
<accession>A0AAV9H3F2</accession>
<feature type="region of interest" description="Disordered" evidence="2">
    <location>
        <begin position="1"/>
        <end position="86"/>
    </location>
</feature>
<dbReference type="EMBL" id="MU865917">
    <property type="protein sequence ID" value="KAK4454177.1"/>
    <property type="molecule type" value="Genomic_DNA"/>
</dbReference>
<comment type="caution">
    <text evidence="4">The sequence shown here is derived from an EMBL/GenBank/DDBJ whole genome shotgun (WGS) entry which is preliminary data.</text>
</comment>
<name>A0AAV9H3F2_9PEZI</name>
<organism evidence="4 5">
    <name type="scientific">Podospora aff. communis PSN243</name>
    <dbReference type="NCBI Taxonomy" id="3040156"/>
    <lineage>
        <taxon>Eukaryota</taxon>
        <taxon>Fungi</taxon>
        <taxon>Dikarya</taxon>
        <taxon>Ascomycota</taxon>
        <taxon>Pezizomycotina</taxon>
        <taxon>Sordariomycetes</taxon>
        <taxon>Sordariomycetidae</taxon>
        <taxon>Sordariales</taxon>
        <taxon>Podosporaceae</taxon>
        <taxon>Podospora</taxon>
    </lineage>
</organism>